<reference evidence="1 2" key="1">
    <citation type="submission" date="2022-04" db="EMBL/GenBank/DDBJ databases">
        <title>Hymenobacter sp. isolated from the air.</title>
        <authorList>
            <person name="Won M."/>
            <person name="Lee C.-M."/>
            <person name="Woen H.-Y."/>
            <person name="Kwon S.-W."/>
        </authorList>
    </citation>
    <scope>NUCLEOTIDE SEQUENCE [LARGE SCALE GENOMIC DNA]</scope>
    <source>
        <strain evidence="2">5413 J-13</strain>
    </source>
</reference>
<dbReference type="InterPro" id="IPR023214">
    <property type="entry name" value="HAD_sf"/>
</dbReference>
<dbReference type="GO" id="GO:0016788">
    <property type="term" value="F:hydrolase activity, acting on ester bonds"/>
    <property type="evidence" value="ECO:0007669"/>
    <property type="project" value="UniProtKB-ARBA"/>
</dbReference>
<proteinExistence type="predicted"/>
<keyword evidence="2" id="KW-1185">Reference proteome</keyword>
<name>A0A8T9T4C0_9BACT</name>
<dbReference type="EMBL" id="CP095053">
    <property type="protein sequence ID" value="UOR07480.1"/>
    <property type="molecule type" value="Genomic_DNA"/>
</dbReference>
<protein>
    <recommendedName>
        <fullName evidence="3">HAD-IIIC family phosphatase</fullName>
    </recommendedName>
</protein>
<dbReference type="KEGG" id="haei:MUN82_10370"/>
<gene>
    <name evidence="1" type="ORF">MUN82_10370</name>
</gene>
<evidence type="ECO:0000313" key="1">
    <source>
        <dbReference type="EMBL" id="UOR07480.1"/>
    </source>
</evidence>
<dbReference type="Gene3D" id="3.40.50.1110">
    <property type="entry name" value="SGNH hydrolase"/>
    <property type="match status" value="1"/>
</dbReference>
<dbReference type="Proteomes" id="UP000829925">
    <property type="component" value="Chromosome"/>
</dbReference>
<dbReference type="RefSeq" id="WP_245097272.1">
    <property type="nucleotide sequence ID" value="NZ_CP095053.1"/>
</dbReference>
<organism evidence="1 2">
    <name type="scientific">Hymenobacter aerilatus</name>
    <dbReference type="NCBI Taxonomy" id="2932251"/>
    <lineage>
        <taxon>Bacteria</taxon>
        <taxon>Pseudomonadati</taxon>
        <taxon>Bacteroidota</taxon>
        <taxon>Cytophagia</taxon>
        <taxon>Cytophagales</taxon>
        <taxon>Hymenobacteraceae</taxon>
        <taxon>Hymenobacter</taxon>
    </lineage>
</organism>
<dbReference type="Gene3D" id="3.40.50.1000">
    <property type="entry name" value="HAD superfamily/HAD-like"/>
    <property type="match status" value="1"/>
</dbReference>
<sequence>MPEPIKLIIWDLDDTFWRGTLSEGAVEAVEENLALVRDTAARGLVHTVVSKNDLAPVEAKLTELGIRDLFVFLRVSWQPKGAIIKQLLEDMQLRAPNALFLDDNPVNRAEALYYNPTLQVADPIDLPQLAPQLRAAGKPDPTFSRLEQYKLLERQQQARATYHDNLAFLRDAQVQIEFREGAAVLPDLDRIEELINRSNQLNFTKQLVTKEELHVSFQNPAVRWGTVRVRDQFGDYGLVGVYAVGLDSNHLIQFVFSCRILHLGVEQFTYAHLGFLRLEVQGEVATDLNQTDRPDWITIVTPSQEQSAPATPGNTAARLRVLLKGGCDLGQLTPFLQAFQLEITEEFNYVNENQIPVHVEHLELLRQGRELSASERQRLSRLPFLGAEAFDTKLWDGKYDALIYSPLMDYTQELYRENNSGIVVPFGGYYDLTAQDPVTQAAKHARRKFKGMDETFLRQFQQEFTCIGQETPADFRQNLRWLRAQVPATVPIFFLNGAEIDVPGSSETGAKARHQQMNQVLAEFVAEAENCYLIDVRDFIHTPADVTNNLRHYQRAHYRTLAQGLATAISEWQGRKLARSGWRDWKAQLLSYLPASLR</sequence>
<dbReference type="InterPro" id="IPR036412">
    <property type="entry name" value="HAD-like_sf"/>
</dbReference>
<dbReference type="SUPFAM" id="SSF56784">
    <property type="entry name" value="HAD-like"/>
    <property type="match status" value="1"/>
</dbReference>
<accession>A0A8T9T4C0</accession>
<evidence type="ECO:0008006" key="3">
    <source>
        <dbReference type="Google" id="ProtNLM"/>
    </source>
</evidence>
<evidence type="ECO:0000313" key="2">
    <source>
        <dbReference type="Proteomes" id="UP000829925"/>
    </source>
</evidence>
<dbReference type="InterPro" id="IPR036514">
    <property type="entry name" value="SGNH_hydro_sf"/>
</dbReference>
<dbReference type="AlphaFoldDB" id="A0A8T9T4C0"/>